<protein>
    <submittedName>
        <fullName evidence="1">Uncharacterized protein</fullName>
    </submittedName>
</protein>
<dbReference type="Proteomes" id="UP000024404">
    <property type="component" value="Unassembled WGS sequence"/>
</dbReference>
<keyword evidence="2" id="KW-1185">Reference proteome</keyword>
<accession>A0A8R1XZ06</accession>
<dbReference type="EMBL" id="CMVM020000161">
    <property type="status" value="NOT_ANNOTATED_CDS"/>
    <property type="molecule type" value="Genomic_DNA"/>
</dbReference>
<name>A0A8R1XZ06_ONCVO</name>
<dbReference type="EnsemblMetazoa" id="OVOC5654.2">
    <property type="protein sequence ID" value="OVOC5654.2"/>
    <property type="gene ID" value="WBGene00242463"/>
</dbReference>
<evidence type="ECO:0000313" key="1">
    <source>
        <dbReference type="EnsemblMetazoa" id="OVOC5654.1"/>
    </source>
</evidence>
<organism evidence="1 2">
    <name type="scientific">Onchocerca volvulus</name>
    <dbReference type="NCBI Taxonomy" id="6282"/>
    <lineage>
        <taxon>Eukaryota</taxon>
        <taxon>Metazoa</taxon>
        <taxon>Ecdysozoa</taxon>
        <taxon>Nematoda</taxon>
        <taxon>Chromadorea</taxon>
        <taxon>Rhabditida</taxon>
        <taxon>Spirurina</taxon>
        <taxon>Spiruromorpha</taxon>
        <taxon>Filarioidea</taxon>
        <taxon>Onchocercidae</taxon>
        <taxon>Onchocerca</taxon>
    </lineage>
</organism>
<dbReference type="OMA" id="ADISHCS"/>
<sequence length="179" mass="20213">MDIRLLAEHCFDNLSSCMNNTSDSVLYCLTIHEVSRTSQVNRLVRCLSHNDFSLTLENSEKLLHEGSCSRRAMFSCNCPTCKPLPSELFRIDGLESRRDVSVQPLTSIKITKTNSISMNLDYEPAEQSEAKTGKEELTESVENQMTGKSEIETANSNYCNITHIPYSLLSCLIILHFCH</sequence>
<reference evidence="1" key="2">
    <citation type="submission" date="2022-06" db="UniProtKB">
        <authorList>
            <consortium name="EnsemblMetazoa"/>
        </authorList>
    </citation>
    <scope>IDENTIFICATION</scope>
</reference>
<reference evidence="2" key="1">
    <citation type="submission" date="2013-10" db="EMBL/GenBank/DDBJ databases">
        <title>Genome sequencing of Onchocerca volvulus.</title>
        <authorList>
            <person name="Cotton J."/>
            <person name="Tsai J."/>
            <person name="Stanley E."/>
            <person name="Tracey A."/>
            <person name="Holroyd N."/>
            <person name="Lustigman S."/>
            <person name="Berriman M."/>
        </authorList>
    </citation>
    <scope>NUCLEOTIDE SEQUENCE</scope>
</reference>
<dbReference type="EnsemblMetazoa" id="OVOC5654.1">
    <property type="protein sequence ID" value="OVOC5654.1"/>
    <property type="gene ID" value="WBGene00242463"/>
</dbReference>
<proteinExistence type="predicted"/>
<evidence type="ECO:0000313" key="2">
    <source>
        <dbReference type="Proteomes" id="UP000024404"/>
    </source>
</evidence>
<dbReference type="AlphaFoldDB" id="A0A8R1XZ06"/>